<gene>
    <name evidence="3" type="primary">LOC101331171</name>
</gene>
<feature type="region of interest" description="Disordered" evidence="1">
    <location>
        <begin position="151"/>
        <end position="181"/>
    </location>
</feature>
<feature type="region of interest" description="Disordered" evidence="1">
    <location>
        <begin position="260"/>
        <end position="313"/>
    </location>
</feature>
<feature type="compositionally biased region" description="Basic residues" evidence="1">
    <location>
        <begin position="151"/>
        <end position="168"/>
    </location>
</feature>
<keyword evidence="2" id="KW-1185">Reference proteome</keyword>
<evidence type="ECO:0000313" key="2">
    <source>
        <dbReference type="Proteomes" id="UP000245320"/>
    </source>
</evidence>
<dbReference type="OrthoDB" id="40902at2759"/>
<proteinExistence type="predicted"/>
<evidence type="ECO:0000256" key="1">
    <source>
        <dbReference type="SAM" id="MobiDB-lite"/>
    </source>
</evidence>
<dbReference type="GO" id="GO:0004767">
    <property type="term" value="F:sphingomyelin phosphodiesterase activity"/>
    <property type="evidence" value="ECO:0007669"/>
    <property type="project" value="InterPro"/>
</dbReference>
<dbReference type="PANTHER" id="PTHR16320:SF9">
    <property type="entry name" value="SPHINGOMYELIN PHOSPHODIESTERASE 5"/>
    <property type="match status" value="1"/>
</dbReference>
<dbReference type="PANTHER" id="PTHR16320">
    <property type="entry name" value="SPHINGOMYELINASE FAMILY MEMBER"/>
    <property type="match status" value="1"/>
</dbReference>
<evidence type="ECO:0000313" key="3">
    <source>
        <dbReference type="RefSeq" id="XP_033698780.1"/>
    </source>
</evidence>
<dbReference type="InterPro" id="IPR038772">
    <property type="entry name" value="Sph/SMPD2-like"/>
</dbReference>
<dbReference type="InParanoid" id="A0A6J3Q8Q3"/>
<dbReference type="RefSeq" id="XP_033698780.1">
    <property type="nucleotide sequence ID" value="XM_033842889.1"/>
</dbReference>
<name>A0A6J3Q8Q3_TURTR</name>
<dbReference type="GO" id="GO:0006684">
    <property type="term" value="P:sphingomyelin metabolic process"/>
    <property type="evidence" value="ECO:0007669"/>
    <property type="project" value="TreeGrafter"/>
</dbReference>
<dbReference type="Proteomes" id="UP000245320">
    <property type="component" value="Chromosome 17"/>
</dbReference>
<protein>
    <submittedName>
        <fullName evidence="3">Uncharacterized protein LOC101331171</fullName>
    </submittedName>
</protein>
<feature type="compositionally biased region" description="Basic and acidic residues" evidence="1">
    <location>
        <begin position="266"/>
        <end position="280"/>
    </location>
</feature>
<organism evidence="2 3">
    <name type="scientific">Tursiops truncatus</name>
    <name type="common">Atlantic bottle-nosed dolphin</name>
    <name type="synonym">Delphinus truncatus</name>
    <dbReference type="NCBI Taxonomy" id="9739"/>
    <lineage>
        <taxon>Eukaryota</taxon>
        <taxon>Metazoa</taxon>
        <taxon>Chordata</taxon>
        <taxon>Craniata</taxon>
        <taxon>Vertebrata</taxon>
        <taxon>Euteleostomi</taxon>
        <taxon>Mammalia</taxon>
        <taxon>Eutheria</taxon>
        <taxon>Laurasiatheria</taxon>
        <taxon>Artiodactyla</taxon>
        <taxon>Whippomorpha</taxon>
        <taxon>Cetacea</taxon>
        <taxon>Odontoceti</taxon>
        <taxon>Delphinidae</taxon>
        <taxon>Tursiops</taxon>
    </lineage>
</organism>
<sequence>MGVWAAGAPGPLRSDSREEGEGEAARIALHSLSLRRPALKSVALHLVWAAPRSRFHRAGSPCGFQGRAGREGSGAGLGSLSLSLLFSNRRRGSARVRRGRLPGWLRLCPYPQARGGSAPCRLRAQVVPRGLDPCDSPAAPGHARTSRLARWKPVSAHRPRRSGTRKGAGHGVERAKVPKRSWASRTGATSWAFLHCTHLHSPSEDGLLRRTQLTLLLDWAELSEVESRQSDEAVAFSVRLGDHNFDNCALRNAAEILQSPPLRGLPRGDAEGLGKEEGRRHSLAGPPRGGRPAEHWRAGAWTTSPTEEDPEAF</sequence>
<dbReference type="AlphaFoldDB" id="A0A6J3Q8Q3"/>
<reference evidence="3" key="1">
    <citation type="submission" date="2025-08" db="UniProtKB">
        <authorList>
            <consortium name="RefSeq"/>
        </authorList>
    </citation>
    <scope>IDENTIFICATION</scope>
    <source>
        <tissue evidence="3">Spleen</tissue>
    </source>
</reference>
<accession>A0A6J3Q8Q3</accession>
<dbReference type="GO" id="GO:0005737">
    <property type="term" value="C:cytoplasm"/>
    <property type="evidence" value="ECO:0007669"/>
    <property type="project" value="TreeGrafter"/>
</dbReference>
<dbReference type="GO" id="GO:0016020">
    <property type="term" value="C:membrane"/>
    <property type="evidence" value="ECO:0007669"/>
    <property type="project" value="GOC"/>
</dbReference>